<proteinExistence type="predicted"/>
<reference evidence="1" key="1">
    <citation type="journal article" date="2021" name="Proc. Natl. Acad. Sci. U.S.A.">
        <title>A Catalog of Tens of Thousands of Viruses from Human Metagenomes Reveals Hidden Associations with Chronic Diseases.</title>
        <authorList>
            <person name="Tisza M.J."/>
            <person name="Buck C.B."/>
        </authorList>
    </citation>
    <scope>NUCLEOTIDE SEQUENCE</scope>
    <source>
        <strain evidence="1">CtS2049</strain>
    </source>
</reference>
<organism evidence="1">
    <name type="scientific">Siphoviridae sp. ctS2049</name>
    <dbReference type="NCBI Taxonomy" id="2825507"/>
    <lineage>
        <taxon>Viruses</taxon>
        <taxon>Duplodnaviria</taxon>
        <taxon>Heunggongvirae</taxon>
        <taxon>Uroviricota</taxon>
        <taxon>Caudoviricetes</taxon>
    </lineage>
</organism>
<accession>A0A8S5V929</accession>
<evidence type="ECO:0000313" key="1">
    <source>
        <dbReference type="EMBL" id="DAG03111.1"/>
    </source>
</evidence>
<protein>
    <submittedName>
        <fullName evidence="1">Uncharacterized protein</fullName>
    </submittedName>
</protein>
<dbReference type="EMBL" id="BK016223">
    <property type="protein sequence ID" value="DAG03111.1"/>
    <property type="molecule type" value="Genomic_DNA"/>
</dbReference>
<name>A0A8S5V929_9CAUD</name>
<sequence length="64" mass="7493">MFLQIKKVKLKVLLDDGTMVYVTDNKVESEAILHTGTKYKLIDTNRLMDLKGDSWLEIIRRIIK</sequence>